<proteinExistence type="predicted"/>
<protein>
    <submittedName>
        <fullName evidence="1">Uncharacterized protein</fullName>
    </submittedName>
</protein>
<name>A0A7J6X2S6_THATH</name>
<dbReference type="EMBL" id="JABWDY010005958">
    <property type="protein sequence ID" value="KAF5204021.1"/>
    <property type="molecule type" value="Genomic_DNA"/>
</dbReference>
<dbReference type="Proteomes" id="UP000554482">
    <property type="component" value="Unassembled WGS sequence"/>
</dbReference>
<comment type="caution">
    <text evidence="1">The sequence shown here is derived from an EMBL/GenBank/DDBJ whole genome shotgun (WGS) entry which is preliminary data.</text>
</comment>
<evidence type="ECO:0000313" key="2">
    <source>
        <dbReference type="Proteomes" id="UP000554482"/>
    </source>
</evidence>
<dbReference type="AlphaFoldDB" id="A0A7J6X2S6"/>
<accession>A0A7J6X2S6</accession>
<sequence length="75" mass="8729">MGAEYRAELIKFFQDHSNMFTWSFKKNVMHQSKYRLPSVLVIEIRSALQKSKALQHLEGSIMLFADVDLKTVKTP</sequence>
<keyword evidence="2" id="KW-1185">Reference proteome</keyword>
<reference evidence="1 2" key="1">
    <citation type="submission" date="2020-06" db="EMBL/GenBank/DDBJ databases">
        <title>Transcriptomic and genomic resources for Thalictrum thalictroides and T. hernandezii: Facilitating candidate gene discovery in an emerging model plant lineage.</title>
        <authorList>
            <person name="Arias T."/>
            <person name="Riano-Pachon D.M."/>
            <person name="Di Stilio V.S."/>
        </authorList>
    </citation>
    <scope>NUCLEOTIDE SEQUENCE [LARGE SCALE GENOMIC DNA]</scope>
    <source>
        <strain evidence="2">cv. WT478/WT964</strain>
        <tissue evidence="1">Leaves</tissue>
    </source>
</reference>
<gene>
    <name evidence="1" type="ORF">FRX31_006392</name>
</gene>
<evidence type="ECO:0000313" key="1">
    <source>
        <dbReference type="EMBL" id="KAF5204021.1"/>
    </source>
</evidence>
<organism evidence="1 2">
    <name type="scientific">Thalictrum thalictroides</name>
    <name type="common">Rue-anemone</name>
    <name type="synonym">Anemone thalictroides</name>
    <dbReference type="NCBI Taxonomy" id="46969"/>
    <lineage>
        <taxon>Eukaryota</taxon>
        <taxon>Viridiplantae</taxon>
        <taxon>Streptophyta</taxon>
        <taxon>Embryophyta</taxon>
        <taxon>Tracheophyta</taxon>
        <taxon>Spermatophyta</taxon>
        <taxon>Magnoliopsida</taxon>
        <taxon>Ranunculales</taxon>
        <taxon>Ranunculaceae</taxon>
        <taxon>Thalictroideae</taxon>
        <taxon>Thalictrum</taxon>
    </lineage>
</organism>